<organism evidence="4 6">
    <name type="scientific">Rhizobium phaseoli</name>
    <dbReference type="NCBI Taxonomy" id="396"/>
    <lineage>
        <taxon>Bacteria</taxon>
        <taxon>Pseudomonadati</taxon>
        <taxon>Pseudomonadota</taxon>
        <taxon>Alphaproteobacteria</taxon>
        <taxon>Hyphomicrobiales</taxon>
        <taxon>Rhizobiaceae</taxon>
        <taxon>Rhizobium/Agrobacterium group</taxon>
        <taxon>Rhizobium</taxon>
    </lineage>
</organism>
<accession>A0A192T7P0</accession>
<protein>
    <submittedName>
        <fullName evidence="4">Uncharacterized protein</fullName>
    </submittedName>
</protein>
<sequence length="127" mass="13183">MTEDPDRTKTAETYSTNPPYADERGLKAADQRRWWAWTALVAGAAVLIIAGVSVAIWPDPDNNDPTATASTKPDPINTQPSGPGTFNNDPASGPARPPEATDRSPTPSGNGGGPTGVTTPSGTEKIQ</sequence>
<feature type="region of interest" description="Disordered" evidence="1">
    <location>
        <begin position="56"/>
        <end position="127"/>
    </location>
</feature>
<gene>
    <name evidence="3" type="ORF">AMC81_CH01244</name>
    <name evidence="4" type="ORF">HER27_013355</name>
</gene>
<dbReference type="STRING" id="396.AMC85_CH01311"/>
<reference evidence="4 6" key="2">
    <citation type="submission" date="2020-11" db="EMBL/GenBank/DDBJ databases">
        <title>Indigenous Rhizobia Nodulating Common beans in Western Kenya.</title>
        <authorList>
            <person name="Wekesa C.S."/>
            <person name="Oelmueller R."/>
            <person name="Furch A.C."/>
        </authorList>
    </citation>
    <scope>NUCLEOTIDE SEQUENCE [LARGE SCALE GENOMIC DNA]</scope>
    <source>
        <strain evidence="6">BS3</strain>
        <strain evidence="4">S3</strain>
    </source>
</reference>
<dbReference type="Proteomes" id="UP000078551">
    <property type="component" value="Chromosome"/>
</dbReference>
<keyword evidence="5" id="KW-1185">Reference proteome</keyword>
<evidence type="ECO:0000313" key="6">
    <source>
        <dbReference type="Proteomes" id="UP000540266"/>
    </source>
</evidence>
<name>A0A192T7P0_9HYPH</name>
<keyword evidence="2" id="KW-1133">Transmembrane helix</keyword>
<feature type="compositionally biased region" description="Basic and acidic residues" evidence="1">
    <location>
        <begin position="1"/>
        <end position="10"/>
    </location>
</feature>
<dbReference type="AlphaFoldDB" id="A0A192T7P0"/>
<dbReference type="GeneID" id="45956658"/>
<evidence type="ECO:0000313" key="5">
    <source>
        <dbReference type="Proteomes" id="UP000078551"/>
    </source>
</evidence>
<dbReference type="EMBL" id="CP013568">
    <property type="protein sequence ID" value="ANL84053.1"/>
    <property type="molecule type" value="Genomic_DNA"/>
</dbReference>
<feature type="transmembrane region" description="Helical" evidence="2">
    <location>
        <begin position="34"/>
        <end position="57"/>
    </location>
</feature>
<feature type="region of interest" description="Disordered" evidence="1">
    <location>
        <begin position="1"/>
        <end position="26"/>
    </location>
</feature>
<evidence type="ECO:0000256" key="2">
    <source>
        <dbReference type="SAM" id="Phobius"/>
    </source>
</evidence>
<dbReference type="Proteomes" id="UP000540266">
    <property type="component" value="Chromosome"/>
</dbReference>
<keyword evidence="2" id="KW-0812">Transmembrane</keyword>
<keyword evidence="2" id="KW-0472">Membrane</keyword>
<dbReference type="RefSeq" id="WP_064825005.1">
    <property type="nucleotide sequence ID" value="NZ_CP013532.1"/>
</dbReference>
<feature type="compositionally biased region" description="Polar residues" evidence="1">
    <location>
        <begin position="63"/>
        <end position="90"/>
    </location>
</feature>
<dbReference type="EMBL" id="CP064931">
    <property type="protein sequence ID" value="QPK07475.1"/>
    <property type="molecule type" value="Genomic_DNA"/>
</dbReference>
<evidence type="ECO:0000313" key="3">
    <source>
        <dbReference type="EMBL" id="ANL84053.1"/>
    </source>
</evidence>
<evidence type="ECO:0000313" key="4">
    <source>
        <dbReference type="EMBL" id="QPK07475.1"/>
    </source>
</evidence>
<proteinExistence type="predicted"/>
<feature type="compositionally biased region" description="Low complexity" evidence="1">
    <location>
        <begin position="116"/>
        <end position="127"/>
    </location>
</feature>
<reference evidence="3 5" key="1">
    <citation type="submission" date="2015-11" db="EMBL/GenBank/DDBJ databases">
        <title>The limits of bacterial species coexistence and the symbiotic plasmid transference in sympatric Rhizobium populations.</title>
        <authorList>
            <person name="Perez-Carrascal O.M."/>
            <person name="VanInsberghe D."/>
            <person name="Juarez S."/>
            <person name="Polz M.F."/>
            <person name="Vinuesa P."/>
            <person name="Gonzalez V."/>
        </authorList>
    </citation>
    <scope>NUCLEOTIDE SEQUENCE [LARGE SCALE GENOMIC DNA]</scope>
    <source>
        <strain evidence="3 5">N771</strain>
    </source>
</reference>
<evidence type="ECO:0000256" key="1">
    <source>
        <dbReference type="SAM" id="MobiDB-lite"/>
    </source>
</evidence>